<comment type="caution">
    <text evidence="1">The sequence shown here is derived from an EMBL/GenBank/DDBJ whole genome shotgun (WGS) entry which is preliminary data.</text>
</comment>
<feature type="non-terminal residue" evidence="1">
    <location>
        <position position="1"/>
    </location>
</feature>
<evidence type="ECO:0000313" key="1">
    <source>
        <dbReference type="EMBL" id="KAL1279028.1"/>
    </source>
</evidence>
<dbReference type="Proteomes" id="UP001558613">
    <property type="component" value="Unassembled WGS sequence"/>
</dbReference>
<sequence length="114" mass="12337">SSVAAFGVSSPTVPLPQLRCCLQISVLQCGRDVRIDTAAAEQSRIYEPFIKNSSLNELGRIRLWLNSAATSGHTCYYHSAKDGCSSKLFAQSSALHQLRGKSPDPAAHTGDQCW</sequence>
<name>A0ABR3NPT3_9TELE</name>
<accession>A0ABR3NPT3</accession>
<reference evidence="1 2" key="1">
    <citation type="submission" date="2023-09" db="EMBL/GenBank/DDBJ databases">
        <authorList>
            <person name="Wang M."/>
        </authorList>
    </citation>
    <scope>NUCLEOTIDE SEQUENCE [LARGE SCALE GENOMIC DNA]</scope>
    <source>
        <strain evidence="1">GT-2023</strain>
        <tissue evidence="1">Liver</tissue>
    </source>
</reference>
<organism evidence="1 2">
    <name type="scientific">Cirrhinus molitorella</name>
    <name type="common">mud carp</name>
    <dbReference type="NCBI Taxonomy" id="172907"/>
    <lineage>
        <taxon>Eukaryota</taxon>
        <taxon>Metazoa</taxon>
        <taxon>Chordata</taxon>
        <taxon>Craniata</taxon>
        <taxon>Vertebrata</taxon>
        <taxon>Euteleostomi</taxon>
        <taxon>Actinopterygii</taxon>
        <taxon>Neopterygii</taxon>
        <taxon>Teleostei</taxon>
        <taxon>Ostariophysi</taxon>
        <taxon>Cypriniformes</taxon>
        <taxon>Cyprinidae</taxon>
        <taxon>Labeoninae</taxon>
        <taxon>Labeonini</taxon>
        <taxon>Cirrhinus</taxon>
    </lineage>
</organism>
<keyword evidence="2" id="KW-1185">Reference proteome</keyword>
<proteinExistence type="predicted"/>
<evidence type="ECO:0000313" key="2">
    <source>
        <dbReference type="Proteomes" id="UP001558613"/>
    </source>
</evidence>
<feature type="non-terminal residue" evidence="1">
    <location>
        <position position="114"/>
    </location>
</feature>
<dbReference type="EMBL" id="JAYMGO010000003">
    <property type="protein sequence ID" value="KAL1279028.1"/>
    <property type="molecule type" value="Genomic_DNA"/>
</dbReference>
<protein>
    <submittedName>
        <fullName evidence="1">Uncharacterized protein</fullName>
    </submittedName>
</protein>
<gene>
    <name evidence="1" type="ORF">QQF64_025701</name>
</gene>